<dbReference type="Pfam" id="PF17936">
    <property type="entry name" value="Big_6"/>
    <property type="match status" value="1"/>
</dbReference>
<dbReference type="Gene3D" id="3.90.780.10">
    <property type="entry name" value="5'-Nucleotidase, C-terminal domain"/>
    <property type="match status" value="1"/>
</dbReference>
<evidence type="ECO:0000313" key="16">
    <source>
        <dbReference type="Proteomes" id="UP001290455"/>
    </source>
</evidence>
<dbReference type="InterPro" id="IPR006146">
    <property type="entry name" value="5'-Nucleotdase_CS"/>
</dbReference>
<proteinExistence type="inferred from homology"/>
<dbReference type="InterPro" id="IPR036907">
    <property type="entry name" value="5'-Nucleotdase_C_sf"/>
</dbReference>
<dbReference type="Gene3D" id="3.60.21.10">
    <property type="match status" value="1"/>
</dbReference>
<dbReference type="PROSITE" id="PS00785">
    <property type="entry name" value="5_NUCLEOTIDASE_1"/>
    <property type="match status" value="1"/>
</dbReference>
<evidence type="ECO:0000256" key="10">
    <source>
        <dbReference type="ARBA" id="ARBA00023268"/>
    </source>
</evidence>
<keyword evidence="16" id="KW-1185">Reference proteome</keyword>
<evidence type="ECO:0000256" key="2">
    <source>
        <dbReference type="ARBA" id="ARBA00001730"/>
    </source>
</evidence>
<dbReference type="InterPro" id="IPR041498">
    <property type="entry name" value="Big_6"/>
</dbReference>
<gene>
    <name evidence="15" type="ORF">SM124_08905</name>
</gene>
<dbReference type="InterPro" id="IPR013783">
    <property type="entry name" value="Ig-like_fold"/>
</dbReference>
<dbReference type="Proteomes" id="UP001290455">
    <property type="component" value="Unassembled WGS sequence"/>
</dbReference>
<protein>
    <submittedName>
        <fullName evidence="15">Bifunctional 2',3'-cyclic-nucleotide 2'-phosphodiesterase/3'-nucleotidase</fullName>
    </submittedName>
</protein>
<dbReference type="NCBIfam" id="NF006938">
    <property type="entry name" value="PRK09420.1"/>
    <property type="match status" value="1"/>
</dbReference>
<evidence type="ECO:0000313" key="15">
    <source>
        <dbReference type="EMBL" id="MDZ5471867.1"/>
    </source>
</evidence>
<dbReference type="PANTHER" id="PTHR11575">
    <property type="entry name" value="5'-NUCLEOTIDASE-RELATED"/>
    <property type="match status" value="1"/>
</dbReference>
<feature type="domain" description="5'-Nucleotidase C-terminal" evidence="13">
    <location>
        <begin position="388"/>
        <end position="586"/>
    </location>
</feature>
<sequence length="768" mass="83556">MGNKKVGIVSKLTATALLLSSLASAPIGVSTVKSAETAESSVKLRILETTDVHGMIMDYDYYQDKATIEHGLARTAQLIKQAREEQPNNLLFDNGDLLQGNPLTDYVAKVKGLGQTEVHPIYKVLNLLAYDAATLGNHEFNYGLPFLENAMEEAEFPFVSANVYNDDKDNDDTNDINRFKPYTIIDKEVVDEAGNKQTIKVGVIGLVTPQIMQWDKGHLEGQVKTKDIVAEAEKFVPQMKAEGADIVVALAHTGYDDNAQAYTDAENAVAPLSKVAGIDAILFGHKHVVFPGFAGTNIDSTKGTINGVAAVEAGNWGNNLGVIDLTLEKVDGKWQVSDSQSAARPIFKSEKIDGKTVKTALVDGPDAEVVEAIKETHEGTLEYVRGKIGVTSAPMYSFFSRVQDDPTIQIVNNAQTWYVEKYINEKLPEYKGVPVLSAGAPFKAGRQGPSDYTNITTGDLSIKSANDLYLYPNTLKAVELTGAEVKEWLEMSAGQFNQLDSKSTDAQELINYDFQTFNFDVIDGVKYEIDVTQPAKYDLNGNLVNENANRIKNLTMPDGTSVKADQKFVVVTNNYRASGGGNFPGLVGGKAKLVVDSADENRQILMDYITEQGTINPSADKNWRITPFNENAKVTFNSAPEVAKEVLDDNTNITFVETTADGWGKYQIDLGKPAEVEVDAKLVVNAVKNYDKKVTGKAPIAKGNTVTVKVGNKVLGKDKHIDKFGKFSVTLKDAQKAGTVLTVVVTDKVGKVLSSKEVTVLDKTAPKR</sequence>
<feature type="signal peptide" evidence="11">
    <location>
        <begin position="1"/>
        <end position="25"/>
    </location>
</feature>
<comment type="cofactor">
    <cofactor evidence="3">
        <name>a divalent metal cation</name>
        <dbReference type="ChEBI" id="CHEBI:60240"/>
    </cofactor>
</comment>
<comment type="catalytic activity">
    <reaction evidence="2">
        <text>a nucleoside 2',3'-cyclic phosphate + H2O = a nucleoside 3'-phosphate + H(+)</text>
        <dbReference type="Rhea" id="RHEA:19621"/>
        <dbReference type="ChEBI" id="CHEBI:15377"/>
        <dbReference type="ChEBI" id="CHEBI:15378"/>
        <dbReference type="ChEBI" id="CHEBI:66949"/>
        <dbReference type="ChEBI" id="CHEBI:66954"/>
        <dbReference type="EC" id="3.1.4.16"/>
    </reaction>
</comment>
<dbReference type="Pfam" id="PF00149">
    <property type="entry name" value="Metallophos"/>
    <property type="match status" value="1"/>
</dbReference>
<comment type="caution">
    <text evidence="15">The sequence shown here is derived from an EMBL/GenBank/DDBJ whole genome shotgun (WGS) entry which is preliminary data.</text>
</comment>
<dbReference type="SUPFAM" id="SSF56300">
    <property type="entry name" value="Metallo-dependent phosphatases"/>
    <property type="match status" value="1"/>
</dbReference>
<dbReference type="PRINTS" id="PR01607">
    <property type="entry name" value="APYRASEFAMLY"/>
</dbReference>
<dbReference type="InterPro" id="IPR006179">
    <property type="entry name" value="5_nucleotidase/apyrase"/>
</dbReference>
<evidence type="ECO:0000256" key="3">
    <source>
        <dbReference type="ARBA" id="ARBA00001968"/>
    </source>
</evidence>
<feature type="domain" description="Calcineurin-like phosphoesterase" evidence="12">
    <location>
        <begin position="44"/>
        <end position="288"/>
    </location>
</feature>
<dbReference type="PROSITE" id="PS00786">
    <property type="entry name" value="5_NUCLEOTIDASE_2"/>
    <property type="match status" value="1"/>
</dbReference>
<evidence type="ECO:0000256" key="9">
    <source>
        <dbReference type="ARBA" id="ARBA00022801"/>
    </source>
</evidence>
<dbReference type="InterPro" id="IPR029052">
    <property type="entry name" value="Metallo-depent_PP-like"/>
</dbReference>
<keyword evidence="7 11" id="KW-0732">Signal</keyword>
<keyword evidence="9 11" id="KW-0378">Hydrolase</keyword>
<organism evidence="15 16">
    <name type="scientific">Robertmurraya mangrovi</name>
    <dbReference type="NCBI Taxonomy" id="3098077"/>
    <lineage>
        <taxon>Bacteria</taxon>
        <taxon>Bacillati</taxon>
        <taxon>Bacillota</taxon>
        <taxon>Bacilli</taxon>
        <taxon>Bacillales</taxon>
        <taxon>Bacillaceae</taxon>
        <taxon>Robertmurraya</taxon>
    </lineage>
</organism>
<dbReference type="Pfam" id="PF02872">
    <property type="entry name" value="5_nucleotid_C"/>
    <property type="match status" value="1"/>
</dbReference>
<comment type="subcellular location">
    <subcellularLocation>
        <location evidence="4">Cell envelope</location>
    </subcellularLocation>
</comment>
<evidence type="ECO:0000256" key="5">
    <source>
        <dbReference type="ARBA" id="ARBA00006654"/>
    </source>
</evidence>
<dbReference type="PANTHER" id="PTHR11575:SF6">
    <property type="entry name" value="2',3'-CYCLIC-NUCLEOTIDE 2'-PHOSPHODIESTERASE_3'-NUCLEOTIDASE"/>
    <property type="match status" value="1"/>
</dbReference>
<name>A0ABU5IXL6_9BACI</name>
<evidence type="ECO:0000256" key="8">
    <source>
        <dbReference type="ARBA" id="ARBA00022741"/>
    </source>
</evidence>
<keyword evidence="8 11" id="KW-0547">Nucleotide-binding</keyword>
<comment type="similarity">
    <text evidence="5 11">Belongs to the 5'-nucleotidase family.</text>
</comment>
<accession>A0ABU5IXL6</accession>
<dbReference type="SUPFAM" id="SSF55816">
    <property type="entry name" value="5'-nucleotidase (syn. UDP-sugar hydrolase), C-terminal domain"/>
    <property type="match status" value="1"/>
</dbReference>
<evidence type="ECO:0000259" key="14">
    <source>
        <dbReference type="Pfam" id="PF17936"/>
    </source>
</evidence>
<evidence type="ECO:0000256" key="11">
    <source>
        <dbReference type="RuleBase" id="RU362119"/>
    </source>
</evidence>
<dbReference type="InterPro" id="IPR004843">
    <property type="entry name" value="Calcineurin-like_PHP"/>
</dbReference>
<keyword evidence="10" id="KW-0511">Multifunctional enzyme</keyword>
<dbReference type="InterPro" id="IPR041827">
    <property type="entry name" value="CpdB_N"/>
</dbReference>
<feature type="chain" id="PRO_5044981364" evidence="11">
    <location>
        <begin position="26"/>
        <end position="768"/>
    </location>
</feature>
<dbReference type="RefSeq" id="WP_322446157.1">
    <property type="nucleotide sequence ID" value="NZ_JAXOFX010000004.1"/>
</dbReference>
<evidence type="ECO:0000256" key="6">
    <source>
        <dbReference type="ARBA" id="ARBA00022723"/>
    </source>
</evidence>
<dbReference type="InterPro" id="IPR008334">
    <property type="entry name" value="5'-Nucleotdase_C"/>
</dbReference>
<evidence type="ECO:0000259" key="13">
    <source>
        <dbReference type="Pfam" id="PF02872"/>
    </source>
</evidence>
<evidence type="ECO:0000256" key="1">
    <source>
        <dbReference type="ARBA" id="ARBA00000527"/>
    </source>
</evidence>
<reference evidence="15 16" key="1">
    <citation type="submission" date="2023-11" db="EMBL/GenBank/DDBJ databases">
        <title>Bacillus jintuensis, isolated from a mudflat on the Beibu Gulf coast.</title>
        <authorList>
            <person name="Li M."/>
        </authorList>
    </citation>
    <scope>NUCLEOTIDE SEQUENCE [LARGE SCALE GENOMIC DNA]</scope>
    <source>
        <strain evidence="15 16">31A1R</strain>
    </source>
</reference>
<dbReference type="Gene3D" id="2.60.40.10">
    <property type="entry name" value="Immunoglobulins"/>
    <property type="match status" value="1"/>
</dbReference>
<keyword evidence="6" id="KW-0479">Metal-binding</keyword>
<comment type="catalytic activity">
    <reaction evidence="1">
        <text>a ribonucleoside 3'-phosphate + H2O = a ribonucleoside + phosphate</text>
        <dbReference type="Rhea" id="RHEA:10144"/>
        <dbReference type="ChEBI" id="CHEBI:13197"/>
        <dbReference type="ChEBI" id="CHEBI:15377"/>
        <dbReference type="ChEBI" id="CHEBI:18254"/>
        <dbReference type="ChEBI" id="CHEBI:43474"/>
        <dbReference type="EC" id="3.1.3.6"/>
    </reaction>
</comment>
<dbReference type="CDD" id="cd07410">
    <property type="entry name" value="MPP_CpdB_N"/>
    <property type="match status" value="1"/>
</dbReference>
<feature type="domain" description="Bacterial Ig" evidence="14">
    <location>
        <begin position="682"/>
        <end position="762"/>
    </location>
</feature>
<evidence type="ECO:0000259" key="12">
    <source>
        <dbReference type="Pfam" id="PF00149"/>
    </source>
</evidence>
<evidence type="ECO:0000256" key="4">
    <source>
        <dbReference type="ARBA" id="ARBA00004196"/>
    </source>
</evidence>
<dbReference type="EMBL" id="JAXOFX010000004">
    <property type="protein sequence ID" value="MDZ5471867.1"/>
    <property type="molecule type" value="Genomic_DNA"/>
</dbReference>
<evidence type="ECO:0000256" key="7">
    <source>
        <dbReference type="ARBA" id="ARBA00022729"/>
    </source>
</evidence>